<dbReference type="Proteomes" id="UP000887565">
    <property type="component" value="Unplaced"/>
</dbReference>
<protein>
    <submittedName>
        <fullName evidence="2">Uncharacterized protein</fullName>
    </submittedName>
</protein>
<organism evidence="1 2">
    <name type="scientific">Romanomermis culicivorax</name>
    <name type="common">Nematode worm</name>
    <dbReference type="NCBI Taxonomy" id="13658"/>
    <lineage>
        <taxon>Eukaryota</taxon>
        <taxon>Metazoa</taxon>
        <taxon>Ecdysozoa</taxon>
        <taxon>Nematoda</taxon>
        <taxon>Enoplea</taxon>
        <taxon>Dorylaimia</taxon>
        <taxon>Mermithida</taxon>
        <taxon>Mermithoidea</taxon>
        <taxon>Mermithidae</taxon>
        <taxon>Romanomermis</taxon>
    </lineage>
</organism>
<keyword evidence="1" id="KW-1185">Reference proteome</keyword>
<evidence type="ECO:0000313" key="2">
    <source>
        <dbReference type="WBParaSite" id="nRc.2.0.1.t25788-RA"/>
    </source>
</evidence>
<accession>A0A915JI44</accession>
<dbReference type="AlphaFoldDB" id="A0A915JI44"/>
<sequence length="66" mass="7459">MEQEEGEPALEFLKRWSNHVDLVYADQTDQTRTMPMSQMPGTMSSMSQVQLTVAPAKVLSKWTASQ</sequence>
<dbReference type="WBParaSite" id="nRc.2.0.1.t25788-RA">
    <property type="protein sequence ID" value="nRc.2.0.1.t25788-RA"/>
    <property type="gene ID" value="nRc.2.0.1.g25788"/>
</dbReference>
<evidence type="ECO:0000313" key="1">
    <source>
        <dbReference type="Proteomes" id="UP000887565"/>
    </source>
</evidence>
<name>A0A915JI44_ROMCU</name>
<reference evidence="2" key="1">
    <citation type="submission" date="2022-11" db="UniProtKB">
        <authorList>
            <consortium name="WormBaseParasite"/>
        </authorList>
    </citation>
    <scope>IDENTIFICATION</scope>
</reference>
<proteinExistence type="predicted"/>